<feature type="region of interest" description="Disordered" evidence="1">
    <location>
        <begin position="86"/>
        <end position="107"/>
    </location>
</feature>
<comment type="caution">
    <text evidence="2">The sequence shown here is derived from an EMBL/GenBank/DDBJ whole genome shotgun (WGS) entry which is preliminary data.</text>
</comment>
<keyword evidence="3" id="KW-1185">Reference proteome</keyword>
<protein>
    <submittedName>
        <fullName evidence="2">Uncharacterized protein</fullName>
    </submittedName>
</protein>
<dbReference type="Proteomes" id="UP000249056">
    <property type="component" value="Unassembled WGS sequence"/>
</dbReference>
<accession>A0A395IJ61</accession>
<dbReference type="PANTHER" id="PTHR37332">
    <property type="entry name" value="EXPRESSED PROTEIN"/>
    <property type="match status" value="1"/>
</dbReference>
<dbReference type="PANTHER" id="PTHR37332:SF1">
    <property type="entry name" value="ELMO DOMAIN-CONTAINING PROTEIN"/>
    <property type="match status" value="1"/>
</dbReference>
<reference evidence="2 3" key="1">
    <citation type="submission" date="2018-06" db="EMBL/GenBank/DDBJ databases">
        <title>Genome Sequence of the Brown Rot Fungal Pathogen Monilinia fructigena.</title>
        <authorList>
            <person name="Landi L."/>
            <person name="De Miccolis Angelini R.M."/>
            <person name="Pollastro S."/>
            <person name="Abate D."/>
            <person name="Faretra F."/>
            <person name="Romanazzi G."/>
        </authorList>
    </citation>
    <scope>NUCLEOTIDE SEQUENCE [LARGE SCALE GENOMIC DNA]</scope>
    <source>
        <strain evidence="2 3">Mfrg269</strain>
    </source>
</reference>
<organism evidence="2 3">
    <name type="scientific">Monilinia fructigena</name>
    <dbReference type="NCBI Taxonomy" id="38457"/>
    <lineage>
        <taxon>Eukaryota</taxon>
        <taxon>Fungi</taxon>
        <taxon>Dikarya</taxon>
        <taxon>Ascomycota</taxon>
        <taxon>Pezizomycotina</taxon>
        <taxon>Leotiomycetes</taxon>
        <taxon>Helotiales</taxon>
        <taxon>Sclerotiniaceae</taxon>
        <taxon>Monilinia</taxon>
    </lineage>
</organism>
<sequence>MLARPGTGYQSSAGGPAGMGVMAPMQPGSPTLETITYQHIQEMAAKRISTLDYLRKAHEGRVYWFNTLLFNKPDLQRNALLRCAQTRPPCNELSSSPRPLTPHDPRP</sequence>
<feature type="region of interest" description="Disordered" evidence="1">
    <location>
        <begin position="1"/>
        <end position="26"/>
    </location>
</feature>
<proteinExistence type="predicted"/>
<dbReference type="AlphaFoldDB" id="A0A395IJ61"/>
<evidence type="ECO:0000313" key="3">
    <source>
        <dbReference type="Proteomes" id="UP000249056"/>
    </source>
</evidence>
<gene>
    <name evidence="2" type="ORF">DID88_006872</name>
</gene>
<dbReference type="OrthoDB" id="14339at2759"/>
<dbReference type="EMBL" id="QKRW01000054">
    <property type="protein sequence ID" value="RAL59383.1"/>
    <property type="molecule type" value="Genomic_DNA"/>
</dbReference>
<evidence type="ECO:0000256" key="1">
    <source>
        <dbReference type="SAM" id="MobiDB-lite"/>
    </source>
</evidence>
<evidence type="ECO:0000313" key="2">
    <source>
        <dbReference type="EMBL" id="RAL59383.1"/>
    </source>
</evidence>
<name>A0A395IJ61_9HELO</name>